<comment type="induction">
    <text evidence="4">Expressed only in the forespore compartment of sporulating cells.</text>
</comment>
<dbReference type="Proteomes" id="UP000248646">
    <property type="component" value="Unassembled WGS sequence"/>
</dbReference>
<comment type="caution">
    <text evidence="5">The sequence shown here is derived from an EMBL/GenBank/DDBJ whole genome shotgun (WGS) entry which is preliminary data.</text>
</comment>
<gene>
    <name evidence="4" type="primary">sspH</name>
    <name evidence="5" type="ORF">C7437_102185</name>
</gene>
<sequence>MDYNRAQEIVDSPSQIDVSYNGVAIWIDKIHEDRKTATIHLRHSLEERSEVSISELKVQ</sequence>
<evidence type="ECO:0000256" key="3">
    <source>
        <dbReference type="ARBA" id="ARBA00022969"/>
    </source>
</evidence>
<dbReference type="GO" id="GO:0042601">
    <property type="term" value="C:endospore-forming forespore"/>
    <property type="evidence" value="ECO:0007669"/>
    <property type="project" value="InterPro"/>
</dbReference>
<evidence type="ECO:0000313" key="6">
    <source>
        <dbReference type="Proteomes" id="UP000248646"/>
    </source>
</evidence>
<keyword evidence="6" id="KW-1185">Reference proteome</keyword>
<dbReference type="NCBIfam" id="TIGR02861">
    <property type="entry name" value="SASP_H"/>
    <property type="match status" value="1"/>
</dbReference>
<dbReference type="EMBL" id="QKZI01000002">
    <property type="protein sequence ID" value="PZX05726.1"/>
    <property type="molecule type" value="Genomic_DNA"/>
</dbReference>
<comment type="similarity">
    <text evidence="2 4">Belongs to the SspH family.</text>
</comment>
<organism evidence="5 6">
    <name type="scientific">Psychrobacillus insolitus</name>
    <dbReference type="NCBI Taxonomy" id="1461"/>
    <lineage>
        <taxon>Bacteria</taxon>
        <taxon>Bacillati</taxon>
        <taxon>Bacillota</taxon>
        <taxon>Bacilli</taxon>
        <taxon>Bacillales</taxon>
        <taxon>Bacillaceae</taxon>
        <taxon>Psychrobacillus</taxon>
    </lineage>
</organism>
<dbReference type="InterPro" id="IPR012610">
    <property type="entry name" value="SASP_SspH"/>
</dbReference>
<dbReference type="GO" id="GO:0030436">
    <property type="term" value="P:asexual sporulation"/>
    <property type="evidence" value="ECO:0007669"/>
    <property type="project" value="UniProtKB-UniRule"/>
</dbReference>
<keyword evidence="3 4" id="KW-0749">Sporulation</keyword>
<proteinExistence type="evidence at transcript level"/>
<dbReference type="RefSeq" id="WP_111439177.1">
    <property type="nucleotide sequence ID" value="NZ_QKZI01000002.1"/>
</dbReference>
<dbReference type="OrthoDB" id="2721675at2"/>
<evidence type="ECO:0000256" key="2">
    <source>
        <dbReference type="ARBA" id="ARBA00006573"/>
    </source>
</evidence>
<evidence type="ECO:0000256" key="1">
    <source>
        <dbReference type="ARBA" id="ARBA00004288"/>
    </source>
</evidence>
<name>A0A2W7MH18_9BACI</name>
<dbReference type="HAMAP" id="MF_00667">
    <property type="entry name" value="SspH"/>
    <property type="match status" value="1"/>
</dbReference>
<comment type="subcellular location">
    <subcellularLocation>
        <location evidence="1 4">Spore core</location>
    </subcellularLocation>
</comment>
<dbReference type="GO" id="GO:0030435">
    <property type="term" value="P:sporulation resulting in formation of a cellular spore"/>
    <property type="evidence" value="ECO:0007669"/>
    <property type="project" value="UniProtKB-KW"/>
</dbReference>
<protein>
    <recommendedName>
        <fullName evidence="4">Small, acid-soluble spore protein H</fullName>
        <shortName evidence="4">SASP H</shortName>
    </recommendedName>
</protein>
<evidence type="ECO:0000256" key="4">
    <source>
        <dbReference type="HAMAP-Rule" id="MF_00667"/>
    </source>
</evidence>
<reference evidence="5 6" key="1">
    <citation type="submission" date="2018-06" db="EMBL/GenBank/DDBJ databases">
        <title>Genomic Encyclopedia of Type Strains, Phase IV (KMG-IV): sequencing the most valuable type-strain genomes for metagenomic binning, comparative biology and taxonomic classification.</title>
        <authorList>
            <person name="Goeker M."/>
        </authorList>
    </citation>
    <scope>NUCLEOTIDE SEQUENCE [LARGE SCALE GENOMIC DNA]</scope>
    <source>
        <strain evidence="5 6">DSM 5</strain>
    </source>
</reference>
<dbReference type="AlphaFoldDB" id="A0A2W7MH18"/>
<accession>A0A2W7MH18</accession>
<dbReference type="Pfam" id="PF08141">
    <property type="entry name" value="SspH"/>
    <property type="match status" value="1"/>
</dbReference>
<evidence type="ECO:0000313" key="5">
    <source>
        <dbReference type="EMBL" id="PZX05726.1"/>
    </source>
</evidence>